<evidence type="ECO:0000259" key="4">
    <source>
        <dbReference type="Pfam" id="PF11797"/>
    </source>
</evidence>
<dbReference type="Pfam" id="PF06030">
    <property type="entry name" value="WxLIP_PGBD"/>
    <property type="match status" value="1"/>
</dbReference>
<proteinExistence type="predicted"/>
<organism evidence="5 6">
    <name type="scientific">Bombilactobacillus bombi</name>
    <dbReference type="NCBI Taxonomy" id="1303590"/>
    <lineage>
        <taxon>Bacteria</taxon>
        <taxon>Bacillati</taxon>
        <taxon>Bacillota</taxon>
        <taxon>Bacilli</taxon>
        <taxon>Lactobacillales</taxon>
        <taxon>Lactobacillaceae</taxon>
        <taxon>Bombilactobacillus</taxon>
    </lineage>
</organism>
<evidence type="ECO:0000313" key="5">
    <source>
        <dbReference type="EMBL" id="RHW48724.1"/>
    </source>
</evidence>
<evidence type="ECO:0000259" key="3">
    <source>
        <dbReference type="Pfam" id="PF06030"/>
    </source>
</evidence>
<feature type="signal peptide" evidence="2">
    <location>
        <begin position="1"/>
        <end position="22"/>
    </location>
</feature>
<evidence type="ECO:0000256" key="1">
    <source>
        <dbReference type="SAM" id="Phobius"/>
    </source>
</evidence>
<keyword evidence="1" id="KW-0812">Transmembrane</keyword>
<feature type="domain" description="WxL Interacting Protein peptidoglycan binding" evidence="3">
    <location>
        <begin position="45"/>
        <end position="164"/>
    </location>
</feature>
<dbReference type="PROSITE" id="PS51257">
    <property type="entry name" value="PROKAR_LIPOPROTEIN"/>
    <property type="match status" value="1"/>
</dbReference>
<dbReference type="RefSeq" id="WP_118909882.1">
    <property type="nucleotide sequence ID" value="NZ_QOCS01000002.1"/>
</dbReference>
<keyword evidence="1" id="KW-1133">Transmembrane helix</keyword>
<feature type="chain" id="PRO_5038925741" evidence="2">
    <location>
        <begin position="23"/>
        <end position="347"/>
    </location>
</feature>
<evidence type="ECO:0000313" key="6">
    <source>
        <dbReference type="Proteomes" id="UP000284822"/>
    </source>
</evidence>
<keyword evidence="1" id="KW-0472">Membrane</keyword>
<accession>A0A417ZD44</accession>
<feature type="transmembrane region" description="Helical" evidence="1">
    <location>
        <begin position="317"/>
        <end position="341"/>
    </location>
</feature>
<dbReference type="Proteomes" id="UP000284822">
    <property type="component" value="Unassembled WGS sequence"/>
</dbReference>
<name>A0A417ZD44_9LACO</name>
<reference evidence="5 6" key="1">
    <citation type="submission" date="2018-07" db="EMBL/GenBank/DDBJ databases">
        <title>Genome sequences of six Lactobacillus spp. isolated from bumble bee guts.</title>
        <authorList>
            <person name="Motta E.V.S."/>
            <person name="Moran N.A."/>
        </authorList>
    </citation>
    <scope>NUCLEOTIDE SEQUENCE [LARGE SCALE GENOMIC DNA]</scope>
    <source>
        <strain evidence="5 6">LV-8.1</strain>
    </source>
</reference>
<keyword evidence="2" id="KW-0732">Signal</keyword>
<dbReference type="EMBL" id="QOCS01000002">
    <property type="protein sequence ID" value="RHW48724.1"/>
    <property type="molecule type" value="Genomic_DNA"/>
</dbReference>
<evidence type="ECO:0000256" key="2">
    <source>
        <dbReference type="SAM" id="SignalP"/>
    </source>
</evidence>
<feature type="domain" description="WxL Interacting Protein host binding" evidence="4">
    <location>
        <begin position="174"/>
        <end position="308"/>
    </location>
</feature>
<protein>
    <submittedName>
        <fullName evidence="5">Uncharacterized protein</fullName>
    </submittedName>
</protein>
<gene>
    <name evidence="5" type="ORF">DS832_00300</name>
</gene>
<dbReference type="InterPro" id="IPR021759">
    <property type="entry name" value="WxLIP_HBD"/>
</dbReference>
<dbReference type="InterPro" id="IPR010317">
    <property type="entry name" value="WxLIP_PGBD"/>
</dbReference>
<sequence>MKKITKVMQTIILIVISCFLLADSGSVILAAENKQSTTQQPSRSFTVKAIIPDNQINKQLTYYDLQTKPNQKQTLKLLVTNLGTKKLKVTVRINNAYTSQNGVISYDKPYVKLYQAQQPALSDLVIGTRYKKLTLAPQHSRIVKFTYRAPKKQFKGIMLGGITASAGVGTSDNKNLTIQNRIRYVTGVVLHSDASPVKPHLTLGPRIGAQSRSMQPGLGFELQNAQPVNISQMQLHVRVTSNKHRVPVRKINNAQMAPNSIWDAFVPYKNLAAGSYVLHLQVKAKGGLEQEFTRKFTITKDQQNQLNKNQHSRNWPIVTWIVLIIVLGVILVIGYLLWVYMQGRKRH</sequence>
<comment type="caution">
    <text evidence="5">The sequence shown here is derived from an EMBL/GenBank/DDBJ whole genome shotgun (WGS) entry which is preliminary data.</text>
</comment>
<dbReference type="Pfam" id="PF11797">
    <property type="entry name" value="WxLIP_HBD"/>
    <property type="match status" value="1"/>
</dbReference>
<dbReference type="AlphaFoldDB" id="A0A417ZD44"/>